<keyword evidence="8" id="KW-1003">Cell membrane</keyword>
<feature type="transmembrane region" description="Helical" evidence="19">
    <location>
        <begin position="177"/>
        <end position="196"/>
    </location>
</feature>
<dbReference type="InterPro" id="IPR000374">
    <property type="entry name" value="PC_trans"/>
</dbReference>
<dbReference type="PANTHER" id="PTHR46382:SF1">
    <property type="entry name" value="PHOSPHATIDATE CYTIDYLYLTRANSFERASE"/>
    <property type="match status" value="1"/>
</dbReference>
<evidence type="ECO:0000256" key="10">
    <source>
        <dbReference type="ARBA" id="ARBA00022679"/>
    </source>
</evidence>
<comment type="similarity">
    <text evidence="5 18">Belongs to the CDS family.</text>
</comment>
<keyword evidence="14" id="KW-0443">Lipid metabolism</keyword>
<evidence type="ECO:0000256" key="19">
    <source>
        <dbReference type="SAM" id="Phobius"/>
    </source>
</evidence>
<evidence type="ECO:0000256" key="8">
    <source>
        <dbReference type="ARBA" id="ARBA00022475"/>
    </source>
</evidence>
<feature type="transmembrane region" description="Helical" evidence="19">
    <location>
        <begin position="79"/>
        <end position="97"/>
    </location>
</feature>
<dbReference type="UniPathway" id="UPA00557">
    <property type="reaction ID" value="UER00614"/>
</dbReference>
<dbReference type="Pfam" id="PF01148">
    <property type="entry name" value="CTP_transf_1"/>
    <property type="match status" value="1"/>
</dbReference>
<dbReference type="EC" id="2.7.7.41" evidence="6 18"/>
<dbReference type="PANTHER" id="PTHR46382">
    <property type="entry name" value="PHOSPHATIDATE CYTIDYLYLTRANSFERASE"/>
    <property type="match status" value="1"/>
</dbReference>
<evidence type="ECO:0000313" key="20">
    <source>
        <dbReference type="EMBL" id="SKB73033.1"/>
    </source>
</evidence>
<evidence type="ECO:0000256" key="18">
    <source>
        <dbReference type="RuleBase" id="RU003938"/>
    </source>
</evidence>
<keyword evidence="16" id="KW-0594">Phospholipid biosynthesis</keyword>
<feature type="transmembrane region" description="Helical" evidence="19">
    <location>
        <begin position="56"/>
        <end position="73"/>
    </location>
</feature>
<dbReference type="GO" id="GO:0004605">
    <property type="term" value="F:phosphatidate cytidylyltransferase activity"/>
    <property type="evidence" value="ECO:0007669"/>
    <property type="project" value="UniProtKB-EC"/>
</dbReference>
<comment type="catalytic activity">
    <reaction evidence="1 18">
        <text>a 1,2-diacyl-sn-glycero-3-phosphate + CTP + H(+) = a CDP-1,2-diacyl-sn-glycerol + diphosphate</text>
        <dbReference type="Rhea" id="RHEA:16229"/>
        <dbReference type="ChEBI" id="CHEBI:15378"/>
        <dbReference type="ChEBI" id="CHEBI:33019"/>
        <dbReference type="ChEBI" id="CHEBI:37563"/>
        <dbReference type="ChEBI" id="CHEBI:58332"/>
        <dbReference type="ChEBI" id="CHEBI:58608"/>
        <dbReference type="EC" id="2.7.7.41"/>
    </reaction>
</comment>
<evidence type="ECO:0000256" key="6">
    <source>
        <dbReference type="ARBA" id="ARBA00012487"/>
    </source>
</evidence>
<organism evidence="20 21">
    <name type="scientific">Daejeonella lutea</name>
    <dbReference type="NCBI Taxonomy" id="572036"/>
    <lineage>
        <taxon>Bacteria</taxon>
        <taxon>Pseudomonadati</taxon>
        <taxon>Bacteroidota</taxon>
        <taxon>Sphingobacteriia</taxon>
        <taxon>Sphingobacteriales</taxon>
        <taxon>Sphingobacteriaceae</taxon>
        <taxon>Daejeonella</taxon>
    </lineage>
</organism>
<dbReference type="Proteomes" id="UP000189981">
    <property type="component" value="Unassembled WGS sequence"/>
</dbReference>
<feature type="transmembrane region" description="Helical" evidence="19">
    <location>
        <begin position="136"/>
        <end position="156"/>
    </location>
</feature>
<dbReference type="GO" id="GO:0005886">
    <property type="term" value="C:plasma membrane"/>
    <property type="evidence" value="ECO:0007669"/>
    <property type="project" value="UniProtKB-SubCell"/>
</dbReference>
<feature type="transmembrane region" description="Helical" evidence="19">
    <location>
        <begin position="6"/>
        <end position="36"/>
    </location>
</feature>
<name>A0A1T5DNG4_9SPHI</name>
<dbReference type="OrthoDB" id="9799199at2"/>
<sequence length="268" mass="30064">MKTRAVTGFFFVGVMLASVLLGAYAFTLFFLILSALCTEEFYRLVTTTEVKPQKRWGLALVISIYLSLSMYFFQGEPLINMLICVPVTIMIIVAELYRKHANPFHNISYTIFGVLFSAVPFCFFYASAFVDGTYSYHYPLSFLLLLWSSDTGAYLFGVKFGKHRLFERHSPKKSWEGFVGGMFTSLVAAFVISMYFDELSLIQWLGMAVIIVTAGTLGDLSESMLKRSLSTKDSGSLLPGHGGLLDRFDGLLLAAPLVFVYLQFVQTF</sequence>
<evidence type="ECO:0000256" key="3">
    <source>
        <dbReference type="ARBA" id="ARBA00005119"/>
    </source>
</evidence>
<protein>
    <recommendedName>
        <fullName evidence="7 18">Phosphatidate cytidylyltransferase</fullName>
        <ecNumber evidence="6 18">2.7.7.41</ecNumber>
    </recommendedName>
</protein>
<evidence type="ECO:0000256" key="13">
    <source>
        <dbReference type="ARBA" id="ARBA00022989"/>
    </source>
</evidence>
<evidence type="ECO:0000256" key="12">
    <source>
        <dbReference type="ARBA" id="ARBA00022695"/>
    </source>
</evidence>
<dbReference type="RefSeq" id="WP_079702959.1">
    <property type="nucleotide sequence ID" value="NZ_FUYR01000002.1"/>
</dbReference>
<keyword evidence="10 18" id="KW-0808">Transferase</keyword>
<dbReference type="AlphaFoldDB" id="A0A1T5DNG4"/>
<evidence type="ECO:0000256" key="1">
    <source>
        <dbReference type="ARBA" id="ARBA00001698"/>
    </source>
</evidence>
<evidence type="ECO:0000313" key="21">
    <source>
        <dbReference type="Proteomes" id="UP000189981"/>
    </source>
</evidence>
<evidence type="ECO:0000256" key="9">
    <source>
        <dbReference type="ARBA" id="ARBA00022516"/>
    </source>
</evidence>
<feature type="transmembrane region" description="Helical" evidence="19">
    <location>
        <begin position="109"/>
        <end position="130"/>
    </location>
</feature>
<proteinExistence type="inferred from homology"/>
<evidence type="ECO:0000256" key="16">
    <source>
        <dbReference type="ARBA" id="ARBA00023209"/>
    </source>
</evidence>
<evidence type="ECO:0000256" key="7">
    <source>
        <dbReference type="ARBA" id="ARBA00019373"/>
    </source>
</evidence>
<comment type="pathway">
    <text evidence="3 18">Phospholipid metabolism; CDP-diacylglycerol biosynthesis; CDP-diacylglycerol from sn-glycerol 3-phosphate: step 3/3.</text>
</comment>
<gene>
    <name evidence="20" type="ORF">SAMN05661099_2454</name>
</gene>
<keyword evidence="21" id="KW-1185">Reference proteome</keyword>
<evidence type="ECO:0000256" key="5">
    <source>
        <dbReference type="ARBA" id="ARBA00010185"/>
    </source>
</evidence>
<keyword evidence="12 18" id="KW-0548">Nucleotidyltransferase</keyword>
<feature type="transmembrane region" description="Helical" evidence="19">
    <location>
        <begin position="202"/>
        <end position="220"/>
    </location>
</feature>
<keyword evidence="17" id="KW-1208">Phospholipid metabolism</keyword>
<evidence type="ECO:0000256" key="2">
    <source>
        <dbReference type="ARBA" id="ARBA00004651"/>
    </source>
</evidence>
<dbReference type="PROSITE" id="PS01315">
    <property type="entry name" value="CDS"/>
    <property type="match status" value="1"/>
</dbReference>
<dbReference type="STRING" id="572036.SAMN05661099_2454"/>
<reference evidence="21" key="1">
    <citation type="submission" date="2017-02" db="EMBL/GenBank/DDBJ databases">
        <authorList>
            <person name="Varghese N."/>
            <person name="Submissions S."/>
        </authorList>
    </citation>
    <scope>NUCLEOTIDE SEQUENCE [LARGE SCALE GENOMIC DNA]</scope>
    <source>
        <strain evidence="21">DSM 22385</strain>
    </source>
</reference>
<keyword evidence="13 19" id="KW-1133">Transmembrane helix</keyword>
<comment type="pathway">
    <text evidence="4">Lipid metabolism.</text>
</comment>
<evidence type="ECO:0000256" key="17">
    <source>
        <dbReference type="ARBA" id="ARBA00023264"/>
    </source>
</evidence>
<accession>A0A1T5DNG4</accession>
<dbReference type="EMBL" id="FUYR01000002">
    <property type="protein sequence ID" value="SKB73033.1"/>
    <property type="molecule type" value="Genomic_DNA"/>
</dbReference>
<keyword evidence="11 18" id="KW-0812">Transmembrane</keyword>
<comment type="subcellular location">
    <subcellularLocation>
        <location evidence="2">Cell membrane</location>
        <topology evidence="2">Multi-pass membrane protein</topology>
    </subcellularLocation>
</comment>
<evidence type="ECO:0000256" key="15">
    <source>
        <dbReference type="ARBA" id="ARBA00023136"/>
    </source>
</evidence>
<keyword evidence="15 19" id="KW-0472">Membrane</keyword>
<evidence type="ECO:0000256" key="14">
    <source>
        <dbReference type="ARBA" id="ARBA00023098"/>
    </source>
</evidence>
<evidence type="ECO:0000256" key="4">
    <source>
        <dbReference type="ARBA" id="ARBA00005189"/>
    </source>
</evidence>
<dbReference type="GO" id="GO:0016024">
    <property type="term" value="P:CDP-diacylglycerol biosynthetic process"/>
    <property type="evidence" value="ECO:0007669"/>
    <property type="project" value="UniProtKB-UniPathway"/>
</dbReference>
<keyword evidence="9" id="KW-0444">Lipid biosynthesis</keyword>
<evidence type="ECO:0000256" key="11">
    <source>
        <dbReference type="ARBA" id="ARBA00022692"/>
    </source>
</evidence>